<evidence type="ECO:0000256" key="1">
    <source>
        <dbReference type="SAM" id="MobiDB-lite"/>
    </source>
</evidence>
<feature type="transmembrane region" description="Helical" evidence="2">
    <location>
        <begin position="113"/>
        <end position="132"/>
    </location>
</feature>
<sequence length="191" mass="20744">MTSSFKKWPQFVVLALSILIGKYSGINLLIPAVMIGIFYFLMTKVIFKNDENPYLVAASFLFGHAAWISIGTIVVMATMGEASSFAAVGNLIECLIYFLITFFMLIRPGMATGIITIILEIPTILLNALQIAGSEFNTDNHKALVVHIALRVTILIYAALGVKRLKDAKEQSLTSSRPPEVAGSTDSVSNA</sequence>
<organism evidence="3 4">
    <name type="scientific">Leptonema illini</name>
    <dbReference type="NCBI Taxonomy" id="183"/>
    <lineage>
        <taxon>Bacteria</taxon>
        <taxon>Pseudomonadati</taxon>
        <taxon>Spirochaetota</taxon>
        <taxon>Spirochaetia</taxon>
        <taxon>Leptospirales</taxon>
        <taxon>Leptospiraceae</taxon>
        <taxon>Leptonema</taxon>
    </lineage>
</organism>
<reference evidence="3 4" key="1">
    <citation type="submission" date="2019-10" db="EMBL/GenBank/DDBJ databases">
        <title>Extracellular Electron Transfer in a Candidatus Methanoperedens spp. Enrichment Culture.</title>
        <authorList>
            <person name="Berger S."/>
            <person name="Rangel Shaw D."/>
            <person name="Berben T."/>
            <person name="In 'T Zandt M."/>
            <person name="Frank J."/>
            <person name="Reimann J."/>
            <person name="Jetten M.S.M."/>
            <person name="Welte C.U."/>
        </authorList>
    </citation>
    <scope>NUCLEOTIDE SEQUENCE [LARGE SCALE GENOMIC DNA]</scope>
    <source>
        <strain evidence="3">SB12</strain>
    </source>
</reference>
<dbReference type="EMBL" id="WBUI01000007">
    <property type="protein sequence ID" value="KAB2932914.1"/>
    <property type="molecule type" value="Genomic_DNA"/>
</dbReference>
<accession>A0A833H1X0</accession>
<feature type="transmembrane region" description="Helical" evidence="2">
    <location>
        <begin position="54"/>
        <end position="79"/>
    </location>
</feature>
<keyword evidence="2" id="KW-1133">Transmembrane helix</keyword>
<evidence type="ECO:0000313" key="4">
    <source>
        <dbReference type="Proteomes" id="UP000460298"/>
    </source>
</evidence>
<dbReference type="Proteomes" id="UP000460298">
    <property type="component" value="Unassembled WGS sequence"/>
</dbReference>
<comment type="caution">
    <text evidence="3">The sequence shown here is derived from an EMBL/GenBank/DDBJ whole genome shotgun (WGS) entry which is preliminary data.</text>
</comment>
<keyword evidence="2" id="KW-0812">Transmembrane</keyword>
<feature type="transmembrane region" description="Helical" evidence="2">
    <location>
        <begin position="144"/>
        <end position="162"/>
    </location>
</feature>
<feature type="region of interest" description="Disordered" evidence="1">
    <location>
        <begin position="171"/>
        <end position="191"/>
    </location>
</feature>
<protein>
    <submittedName>
        <fullName evidence="3">Uncharacterized protein</fullName>
    </submittedName>
</protein>
<feature type="transmembrane region" description="Helical" evidence="2">
    <location>
        <begin position="85"/>
        <end position="106"/>
    </location>
</feature>
<evidence type="ECO:0000256" key="2">
    <source>
        <dbReference type="SAM" id="Phobius"/>
    </source>
</evidence>
<gene>
    <name evidence="3" type="ORF">F9K24_08595</name>
</gene>
<proteinExistence type="predicted"/>
<feature type="transmembrane region" description="Helical" evidence="2">
    <location>
        <begin position="12"/>
        <end position="42"/>
    </location>
</feature>
<dbReference type="AlphaFoldDB" id="A0A833H1X0"/>
<name>A0A833H1X0_9LEPT</name>
<keyword evidence="2" id="KW-0472">Membrane</keyword>
<evidence type="ECO:0000313" key="3">
    <source>
        <dbReference type="EMBL" id="KAB2932914.1"/>
    </source>
</evidence>